<dbReference type="AlphaFoldDB" id="A0A815KYC6"/>
<dbReference type="Proteomes" id="UP000663891">
    <property type="component" value="Unassembled WGS sequence"/>
</dbReference>
<dbReference type="PANTHER" id="PTHR33444:SF7">
    <property type="entry name" value="TRANSMEMBRANE PROTEIN 272"/>
    <property type="match status" value="1"/>
</dbReference>
<sequence>MTTAVIDLNDKPIIADTVIVCNTISSDIVGKDPDVNDDLTKLKTTVTHTLPLPSADRKFSLIKILCGSSITLIILAVVSVIPLLQLIIGWRYADECPVNWRIPHYLIVGGAVGFIAIIAAIFQALLALCIKPEMNETDLSAPTIVAACGLCGISIILFFIIIFLISWFIAGCIWVFRVWNKVQYRNSERLDYCNPILYRFAYWLLFISILYHLFTLIRSCYLLDRIDRLHSILTNELPSLSSTIPYHTTSIDYVESSLTNYIPNNMFHSNIKSESMIIDELQQYIKKLEREREILLRSYSIILQLLKHNNTTDNKIDLIDYDYSEL</sequence>
<evidence type="ECO:0000313" key="3">
    <source>
        <dbReference type="EMBL" id="CAF1396028.1"/>
    </source>
</evidence>
<feature type="transmembrane region" description="Helical" evidence="2">
    <location>
        <begin position="196"/>
        <end position="217"/>
    </location>
</feature>
<feature type="transmembrane region" description="Helical" evidence="2">
    <location>
        <begin position="143"/>
        <end position="176"/>
    </location>
</feature>
<name>A0A815KYC6_9BILA</name>
<gene>
    <name evidence="3" type="ORF">VCS650_LOCUS36219</name>
</gene>
<dbReference type="InterPro" id="IPR040350">
    <property type="entry name" value="TMEM272"/>
</dbReference>
<evidence type="ECO:0000313" key="4">
    <source>
        <dbReference type="Proteomes" id="UP000663891"/>
    </source>
</evidence>
<dbReference type="EMBL" id="CAJNON010000871">
    <property type="protein sequence ID" value="CAF1396028.1"/>
    <property type="molecule type" value="Genomic_DNA"/>
</dbReference>
<proteinExistence type="predicted"/>
<keyword evidence="2" id="KW-0472">Membrane</keyword>
<reference evidence="3" key="1">
    <citation type="submission" date="2021-02" db="EMBL/GenBank/DDBJ databases">
        <authorList>
            <person name="Nowell W R."/>
        </authorList>
    </citation>
    <scope>NUCLEOTIDE SEQUENCE</scope>
</reference>
<keyword evidence="1" id="KW-0175">Coiled coil</keyword>
<dbReference type="PANTHER" id="PTHR33444">
    <property type="entry name" value="SI:DKEY-19B23.12-RELATED"/>
    <property type="match status" value="1"/>
</dbReference>
<comment type="caution">
    <text evidence="3">The sequence shown here is derived from an EMBL/GenBank/DDBJ whole genome shotgun (WGS) entry which is preliminary data.</text>
</comment>
<accession>A0A815KYC6</accession>
<feature type="coiled-coil region" evidence="1">
    <location>
        <begin position="271"/>
        <end position="298"/>
    </location>
</feature>
<keyword evidence="2" id="KW-1133">Transmembrane helix</keyword>
<evidence type="ECO:0000256" key="2">
    <source>
        <dbReference type="SAM" id="Phobius"/>
    </source>
</evidence>
<evidence type="ECO:0000256" key="1">
    <source>
        <dbReference type="SAM" id="Coils"/>
    </source>
</evidence>
<feature type="transmembrane region" description="Helical" evidence="2">
    <location>
        <begin position="64"/>
        <end position="93"/>
    </location>
</feature>
<organism evidence="3 4">
    <name type="scientific">Adineta steineri</name>
    <dbReference type="NCBI Taxonomy" id="433720"/>
    <lineage>
        <taxon>Eukaryota</taxon>
        <taxon>Metazoa</taxon>
        <taxon>Spiralia</taxon>
        <taxon>Gnathifera</taxon>
        <taxon>Rotifera</taxon>
        <taxon>Eurotatoria</taxon>
        <taxon>Bdelloidea</taxon>
        <taxon>Adinetida</taxon>
        <taxon>Adinetidae</taxon>
        <taxon>Adineta</taxon>
    </lineage>
</organism>
<protein>
    <submittedName>
        <fullName evidence="3">Uncharacterized protein</fullName>
    </submittedName>
</protein>
<feature type="transmembrane region" description="Helical" evidence="2">
    <location>
        <begin position="105"/>
        <end position="131"/>
    </location>
</feature>
<keyword evidence="2" id="KW-0812">Transmembrane</keyword>